<keyword evidence="5" id="KW-1185">Reference proteome</keyword>
<dbReference type="PANTHER" id="PTHR18763:SF0">
    <property type="entry name" value="WD REPEAT-CONTAINING PROTEIN 18"/>
    <property type="match status" value="1"/>
</dbReference>
<dbReference type="PROSITE" id="PS50294">
    <property type="entry name" value="WD_REPEATS_REGION"/>
    <property type="match status" value="1"/>
</dbReference>
<dbReference type="GO" id="GO:0006261">
    <property type="term" value="P:DNA-templated DNA replication"/>
    <property type="evidence" value="ECO:0007669"/>
    <property type="project" value="TreeGrafter"/>
</dbReference>
<dbReference type="GO" id="GO:0005656">
    <property type="term" value="C:nuclear pre-replicative complex"/>
    <property type="evidence" value="ECO:0007669"/>
    <property type="project" value="TreeGrafter"/>
</dbReference>
<sequence length="414" mass="46703">MNISDVLLTSAQAHQQFSCCLWDYNTLNVHKYYKNGGTTAPKCMEILGRDYILTSELGKPLLHLWLLNSQDVAKNVRLIIPEPANCMAVCPQNIYLAVGINCKVYVWHMSSGKLLSVQQKNYQPVMAIKFSTDGDFLLAGGQDGMLINYKLCDLVAFSSNYSSQSDIGKAEPLYIKKDHSMAIKDIHVGIFERKARFATVSTDRTCRIYNLLTGEPILNLVFGDCLTSVLFDTSFGQLYVGTESGDIRQFNLKEPPKNLTHHVDDKSSLVFAGHTGRIVSLALNTTETVLASGSLDCFVYTWDVKKRQILKKIKHPSPVTNARFVIRYKNFFAEAIKPHVIVKGLERSLDLAKDLVLSQLQTDDLEIEEDEFDLSEEQSNKDILEENVRLRAVNKQLFDTAVTLSKKMYQKLKL</sequence>
<dbReference type="SMART" id="SM00320">
    <property type="entry name" value="WD40"/>
    <property type="match status" value="5"/>
</dbReference>
<dbReference type="Pfam" id="PF00400">
    <property type="entry name" value="WD40"/>
    <property type="match status" value="2"/>
</dbReference>
<organism evidence="4 5">
    <name type="scientific">Psylliodes chrysocephalus</name>
    <dbReference type="NCBI Taxonomy" id="3402493"/>
    <lineage>
        <taxon>Eukaryota</taxon>
        <taxon>Metazoa</taxon>
        <taxon>Ecdysozoa</taxon>
        <taxon>Arthropoda</taxon>
        <taxon>Hexapoda</taxon>
        <taxon>Insecta</taxon>
        <taxon>Pterygota</taxon>
        <taxon>Neoptera</taxon>
        <taxon>Endopterygota</taxon>
        <taxon>Coleoptera</taxon>
        <taxon>Polyphaga</taxon>
        <taxon>Cucujiformia</taxon>
        <taxon>Chrysomeloidea</taxon>
        <taxon>Chrysomelidae</taxon>
        <taxon>Galerucinae</taxon>
        <taxon>Alticini</taxon>
        <taxon>Psylliodes</taxon>
    </lineage>
</organism>
<dbReference type="PROSITE" id="PS00678">
    <property type="entry name" value="WD_REPEATS_1"/>
    <property type="match status" value="1"/>
</dbReference>
<protein>
    <recommendedName>
        <fullName evidence="6">WD repeat-containing protein 18</fullName>
    </recommendedName>
</protein>
<dbReference type="EMBL" id="OV651827">
    <property type="protein sequence ID" value="CAH1103966.1"/>
    <property type="molecule type" value="Genomic_DNA"/>
</dbReference>
<evidence type="ECO:0000256" key="2">
    <source>
        <dbReference type="ARBA" id="ARBA00022737"/>
    </source>
</evidence>
<dbReference type="AlphaFoldDB" id="A0A9P0CLU0"/>
<name>A0A9P0CLU0_9CUCU</name>
<dbReference type="InterPro" id="IPR001680">
    <property type="entry name" value="WD40_rpt"/>
</dbReference>
<dbReference type="InterPro" id="IPR015943">
    <property type="entry name" value="WD40/YVTN_repeat-like_dom_sf"/>
</dbReference>
<evidence type="ECO:0000313" key="5">
    <source>
        <dbReference type="Proteomes" id="UP001153636"/>
    </source>
</evidence>
<dbReference type="SUPFAM" id="SSF50978">
    <property type="entry name" value="WD40 repeat-like"/>
    <property type="match status" value="1"/>
</dbReference>
<evidence type="ECO:0000313" key="4">
    <source>
        <dbReference type="EMBL" id="CAH1103966.1"/>
    </source>
</evidence>
<keyword evidence="1 3" id="KW-0853">WD repeat</keyword>
<gene>
    <name evidence="4" type="ORF">PSYICH_LOCUS4959</name>
</gene>
<proteinExistence type="predicted"/>
<dbReference type="InterPro" id="IPR019775">
    <property type="entry name" value="WD40_repeat_CS"/>
</dbReference>
<reference evidence="4" key="1">
    <citation type="submission" date="2022-01" db="EMBL/GenBank/DDBJ databases">
        <authorList>
            <person name="King R."/>
        </authorList>
    </citation>
    <scope>NUCLEOTIDE SEQUENCE</scope>
</reference>
<dbReference type="Gene3D" id="2.130.10.10">
    <property type="entry name" value="YVTN repeat-like/Quinoprotein amine dehydrogenase"/>
    <property type="match status" value="2"/>
</dbReference>
<accession>A0A9P0CLU0</accession>
<dbReference type="OrthoDB" id="756370at2759"/>
<dbReference type="GO" id="GO:0006364">
    <property type="term" value="P:rRNA processing"/>
    <property type="evidence" value="ECO:0007669"/>
    <property type="project" value="TreeGrafter"/>
</dbReference>
<feature type="repeat" description="WD" evidence="3">
    <location>
        <begin position="271"/>
        <end position="312"/>
    </location>
</feature>
<keyword evidence="2" id="KW-0677">Repeat</keyword>
<dbReference type="PANTHER" id="PTHR18763">
    <property type="entry name" value="WD-REPEAT PROTEIN 18"/>
    <property type="match status" value="1"/>
</dbReference>
<dbReference type="Proteomes" id="UP001153636">
    <property type="component" value="Chromosome 15"/>
</dbReference>
<evidence type="ECO:0008006" key="6">
    <source>
        <dbReference type="Google" id="ProtNLM"/>
    </source>
</evidence>
<dbReference type="GO" id="GO:0120330">
    <property type="term" value="C:rixosome complex"/>
    <property type="evidence" value="ECO:0007669"/>
    <property type="project" value="TreeGrafter"/>
</dbReference>
<dbReference type="PROSITE" id="PS50082">
    <property type="entry name" value="WD_REPEATS_2"/>
    <property type="match status" value="1"/>
</dbReference>
<evidence type="ECO:0000256" key="1">
    <source>
        <dbReference type="ARBA" id="ARBA00022574"/>
    </source>
</evidence>
<dbReference type="InterPro" id="IPR045227">
    <property type="entry name" value="WDR18/Ipi3/RID3"/>
</dbReference>
<evidence type="ECO:0000256" key="3">
    <source>
        <dbReference type="PROSITE-ProRule" id="PRU00221"/>
    </source>
</evidence>
<dbReference type="InterPro" id="IPR036322">
    <property type="entry name" value="WD40_repeat_dom_sf"/>
</dbReference>